<dbReference type="Proteomes" id="UP000066529">
    <property type="component" value="Chromosome"/>
</dbReference>
<gene>
    <name evidence="1" type="ORF">MSTHT_2357</name>
</gene>
<dbReference type="RefSeq" id="WP_048168071.1">
    <property type="nucleotide sequence ID" value="NZ_CP009501.1"/>
</dbReference>
<dbReference type="KEGG" id="mthr:MSTHT_2357"/>
<accession>A0A0E3NFX8</accession>
<dbReference type="EMBL" id="CP009501">
    <property type="protein sequence ID" value="AKB14115.1"/>
    <property type="molecule type" value="Genomic_DNA"/>
</dbReference>
<dbReference type="HOGENOM" id="CLU_2091348_0_0_2"/>
<dbReference type="GeneID" id="24849374"/>
<dbReference type="PATRIC" id="fig|523844.20.peg.2880"/>
<name>A0A0E3NFX8_METTT</name>
<reference evidence="1 2" key="1">
    <citation type="submission" date="2014-07" db="EMBL/GenBank/DDBJ databases">
        <title>Methanogenic archaea and the global carbon cycle.</title>
        <authorList>
            <person name="Henriksen J.R."/>
            <person name="Luke J."/>
            <person name="Reinhart S."/>
            <person name="Benedict M.N."/>
            <person name="Youngblut N.D."/>
            <person name="Metcalf M.E."/>
            <person name="Whitaker R.J."/>
            <person name="Metcalf W.W."/>
        </authorList>
    </citation>
    <scope>NUCLEOTIDE SEQUENCE [LARGE SCALE GENOMIC DNA]</scope>
    <source>
        <strain evidence="2">ATCC 43570 / DSM 1825 / OCM 12 / VKM B-1830 / TM-1</strain>
    </source>
</reference>
<proteinExistence type="predicted"/>
<dbReference type="AlphaFoldDB" id="A0A0E3NFX8"/>
<evidence type="ECO:0000313" key="2">
    <source>
        <dbReference type="Proteomes" id="UP000066529"/>
    </source>
</evidence>
<sequence>MIITAQYDAFAPQPENVTKDVQERADRVENAVNYTLAGMVEAEDVDQAIQSEIIRSGMTSMSYSEDAFEIHQKYRNYLSEARDVVSAAEGNLTNQTTINKIDKELAQMNEAKKNLY</sequence>
<organism evidence="1 2">
    <name type="scientific">Methanosarcina thermophila (strain ATCC 43570 / DSM 1825 / OCM 12 / VKM B-1830 / TM-1)</name>
    <dbReference type="NCBI Taxonomy" id="523844"/>
    <lineage>
        <taxon>Archaea</taxon>
        <taxon>Methanobacteriati</taxon>
        <taxon>Methanobacteriota</taxon>
        <taxon>Stenosarchaea group</taxon>
        <taxon>Methanomicrobia</taxon>
        <taxon>Methanosarcinales</taxon>
        <taxon>Methanosarcinaceae</taxon>
        <taxon>Methanosarcina</taxon>
    </lineage>
</organism>
<evidence type="ECO:0000313" key="1">
    <source>
        <dbReference type="EMBL" id="AKB14115.1"/>
    </source>
</evidence>
<protein>
    <submittedName>
        <fullName evidence="1">Uncharacterized protein</fullName>
    </submittedName>
</protein>